<comment type="caution">
    <text evidence="1">The sequence shown here is derived from an EMBL/GenBank/DDBJ whole genome shotgun (WGS) entry which is preliminary data.</text>
</comment>
<keyword evidence="2" id="KW-1185">Reference proteome</keyword>
<name>A0ACC2T684_9FUNG</name>
<protein>
    <submittedName>
        <fullName evidence="1">Uncharacterized protein</fullName>
    </submittedName>
</protein>
<dbReference type="EMBL" id="QTSX02003591">
    <property type="protein sequence ID" value="KAJ9070108.1"/>
    <property type="molecule type" value="Genomic_DNA"/>
</dbReference>
<sequence length="311" mass="34583">MSQNSQYFSFVFGPVKPILAIDICMLGVGVMGFSFNAVLLQMTWLHRKVSQAIDTTLIQILATFDALSSLFMVVSIVTRWIVGEQILTNDGTWCKVSAVMYAGATLVTLVFAALLGLARYLSIVRGWKLNTASASLAAYALVVFILTEFVYLVLRFRATVPPAGLYCQPRFWENHPSSRFVGVTSIVLLLFTLFTIPLSYLGITLYYHKVIRCMGGFNKYEHVHRIRRSTNSLILITLAYSLASFPEFLLIGLSVAHVTPRTNLLDGIAILLLSSTTTINALFALLLHDDIHRIFLTQFGLSSTFLSQPIP</sequence>
<organism evidence="1 2">
    <name type="scientific">Entomophthora muscae</name>
    <dbReference type="NCBI Taxonomy" id="34485"/>
    <lineage>
        <taxon>Eukaryota</taxon>
        <taxon>Fungi</taxon>
        <taxon>Fungi incertae sedis</taxon>
        <taxon>Zoopagomycota</taxon>
        <taxon>Entomophthoromycotina</taxon>
        <taxon>Entomophthoromycetes</taxon>
        <taxon>Entomophthorales</taxon>
        <taxon>Entomophthoraceae</taxon>
        <taxon>Entomophthora</taxon>
    </lineage>
</organism>
<gene>
    <name evidence="1" type="ORF">DSO57_1011723</name>
</gene>
<dbReference type="Proteomes" id="UP001165960">
    <property type="component" value="Unassembled WGS sequence"/>
</dbReference>
<proteinExistence type="predicted"/>
<accession>A0ACC2T684</accession>
<evidence type="ECO:0000313" key="2">
    <source>
        <dbReference type="Proteomes" id="UP001165960"/>
    </source>
</evidence>
<reference evidence="1" key="1">
    <citation type="submission" date="2022-04" db="EMBL/GenBank/DDBJ databases">
        <title>Genome of the entomopathogenic fungus Entomophthora muscae.</title>
        <authorList>
            <person name="Elya C."/>
            <person name="Lovett B.R."/>
            <person name="Lee E."/>
            <person name="Macias A.M."/>
            <person name="Hajek A.E."/>
            <person name="De Bivort B.L."/>
            <person name="Kasson M.T."/>
            <person name="De Fine Licht H.H."/>
            <person name="Stajich J.E."/>
        </authorList>
    </citation>
    <scope>NUCLEOTIDE SEQUENCE</scope>
    <source>
        <strain evidence="1">Berkeley</strain>
    </source>
</reference>
<evidence type="ECO:0000313" key="1">
    <source>
        <dbReference type="EMBL" id="KAJ9070108.1"/>
    </source>
</evidence>